<keyword evidence="2" id="KW-1185">Reference proteome</keyword>
<proteinExistence type="predicted"/>
<comment type="caution">
    <text evidence="1">The sequence shown here is derived from an EMBL/GenBank/DDBJ whole genome shotgun (WGS) entry which is preliminary data.</text>
</comment>
<sequence>MKLKTIPFEETCKISRDYATTAIQTLDALRHKHGPLRFLYMSGYFAPRSPAEVPKVLQDHGLINHGLLRVWRAETLILEYGEQSKGAVQSCAVKPKLIDAPGREKREVRGLPHIDLPDIAAALLDQVVNGFEKDTLSNADMILDRRLWLGSRELDGSRPAWLVRTWTLVFSL</sequence>
<gene>
    <name evidence="1" type="ORF">V1517DRAFT_340340</name>
</gene>
<name>A0ACC3TJ47_9ASCO</name>
<accession>A0ACC3TJ47</accession>
<evidence type="ECO:0000313" key="1">
    <source>
        <dbReference type="EMBL" id="KAK9320902.1"/>
    </source>
</evidence>
<protein>
    <submittedName>
        <fullName evidence="1">Uncharacterized protein</fullName>
    </submittedName>
</protein>
<dbReference type="EMBL" id="MU970113">
    <property type="protein sequence ID" value="KAK9320902.1"/>
    <property type="molecule type" value="Genomic_DNA"/>
</dbReference>
<evidence type="ECO:0000313" key="2">
    <source>
        <dbReference type="Proteomes" id="UP001489719"/>
    </source>
</evidence>
<organism evidence="1 2">
    <name type="scientific">Lipomyces orientalis</name>
    <dbReference type="NCBI Taxonomy" id="1233043"/>
    <lineage>
        <taxon>Eukaryota</taxon>
        <taxon>Fungi</taxon>
        <taxon>Dikarya</taxon>
        <taxon>Ascomycota</taxon>
        <taxon>Saccharomycotina</taxon>
        <taxon>Lipomycetes</taxon>
        <taxon>Lipomycetales</taxon>
        <taxon>Lipomycetaceae</taxon>
        <taxon>Lipomyces</taxon>
    </lineage>
</organism>
<reference evidence="2" key="1">
    <citation type="journal article" date="2024" name="Front. Bioeng. Biotechnol.">
        <title>Genome-scale model development and genomic sequencing of the oleaginous clade Lipomyces.</title>
        <authorList>
            <person name="Czajka J.J."/>
            <person name="Han Y."/>
            <person name="Kim J."/>
            <person name="Mondo S.J."/>
            <person name="Hofstad B.A."/>
            <person name="Robles A."/>
            <person name="Haridas S."/>
            <person name="Riley R."/>
            <person name="LaButti K."/>
            <person name="Pangilinan J."/>
            <person name="Andreopoulos W."/>
            <person name="Lipzen A."/>
            <person name="Yan J."/>
            <person name="Wang M."/>
            <person name="Ng V."/>
            <person name="Grigoriev I.V."/>
            <person name="Spatafora J.W."/>
            <person name="Magnuson J.K."/>
            <person name="Baker S.E."/>
            <person name="Pomraning K.R."/>
        </authorList>
    </citation>
    <scope>NUCLEOTIDE SEQUENCE [LARGE SCALE GENOMIC DNA]</scope>
    <source>
        <strain evidence="2">CBS 10300</strain>
    </source>
</reference>
<dbReference type="Proteomes" id="UP001489719">
    <property type="component" value="Unassembled WGS sequence"/>
</dbReference>